<evidence type="ECO:0000256" key="1">
    <source>
        <dbReference type="SAM" id="MobiDB-lite"/>
    </source>
</evidence>
<dbReference type="Proteomes" id="UP001268089">
    <property type="component" value="Unassembled WGS sequence"/>
</dbReference>
<dbReference type="Pfam" id="PF13466">
    <property type="entry name" value="STAS_2"/>
    <property type="match status" value="1"/>
</dbReference>
<organism evidence="3 4">
    <name type="scientific">Rhodoferax saidenbachensis</name>
    <dbReference type="NCBI Taxonomy" id="1484693"/>
    <lineage>
        <taxon>Bacteria</taxon>
        <taxon>Pseudomonadati</taxon>
        <taxon>Pseudomonadota</taxon>
        <taxon>Betaproteobacteria</taxon>
        <taxon>Burkholderiales</taxon>
        <taxon>Comamonadaceae</taxon>
        <taxon>Rhodoferax</taxon>
    </lineage>
</organism>
<gene>
    <name evidence="3" type="ORF">J2X15_001239</name>
</gene>
<reference evidence="3 4" key="1">
    <citation type="submission" date="2023-07" db="EMBL/GenBank/DDBJ databases">
        <title>Sorghum-associated microbial communities from plants grown in Nebraska, USA.</title>
        <authorList>
            <person name="Schachtman D."/>
        </authorList>
    </citation>
    <scope>NUCLEOTIDE SEQUENCE [LARGE SCALE GENOMIC DNA]</scope>
    <source>
        <strain evidence="3 4">BE308</strain>
    </source>
</reference>
<feature type="compositionally biased region" description="Polar residues" evidence="1">
    <location>
        <begin position="149"/>
        <end position="181"/>
    </location>
</feature>
<dbReference type="EMBL" id="JAVDXO010000002">
    <property type="protein sequence ID" value="MDR7305961.1"/>
    <property type="molecule type" value="Genomic_DNA"/>
</dbReference>
<sequence>MATKDDRPGLLSKVAMFVRNPTKDWSELDRAEPEQESGYDKQALKAMIERKRQNDFVRKREFDQLRKLRNRDPSAAAGLARPSFFQTSIPTDPDGRAVTLKKIDEIEAQMSKQWWKGKQDAAAAQANGGAAASDDGPSADLSLPMPQHPGSSAPTVPATLSSHFDATESSDLGSSPPSGQLSEYAPTEMGVGMPPPMSSHVPLHAVPRTRTPMPMPPVGQGLTGDENSDLSFSTSKLFAIEVDDMATDPELEEAAIRFANGDDGGAESGLLMALCGSALVPEVALSWAAALLDLYRATNNRERFDWAVVEFAQWWGAAIPSWESLPNAAQSAGTTSSAPLASGPGEAHVDAVWHSPSELTVQAMEDLRDAMSFQPPPWVIGWSHLTRIDAQAMPLLGGLFASLCDEPVSLCFSGADSLVQALRSITPSGDRGVDSSWWGVRLNALRAMEMLDEFELVALDYCVTYEVSPPAWEPARCTFELVHSGAAAGADGARDGGRGFENAATVPMGLDTPQTTGLELRGDVLGDATQALAGLDAAREEGGRIAVSCRHLIRVDFSAAGSILNWVAMRESEGCLVQFQDVHRLVAAFFNVIGINEHARVIPRAI</sequence>
<accession>A0ABU1ZK84</accession>
<keyword evidence="4" id="KW-1185">Reference proteome</keyword>
<dbReference type="RefSeq" id="WP_310340387.1">
    <property type="nucleotide sequence ID" value="NZ_JAVDXO010000002.1"/>
</dbReference>
<comment type="caution">
    <text evidence="3">The sequence shown here is derived from an EMBL/GenBank/DDBJ whole genome shotgun (WGS) entry which is preliminary data.</text>
</comment>
<feature type="compositionally biased region" description="Low complexity" evidence="1">
    <location>
        <begin position="120"/>
        <end position="140"/>
    </location>
</feature>
<dbReference type="InterPro" id="IPR058548">
    <property type="entry name" value="MlaB-like_STAS"/>
</dbReference>
<proteinExistence type="predicted"/>
<evidence type="ECO:0000313" key="3">
    <source>
        <dbReference type="EMBL" id="MDR7305961.1"/>
    </source>
</evidence>
<evidence type="ECO:0000259" key="2">
    <source>
        <dbReference type="Pfam" id="PF13466"/>
    </source>
</evidence>
<feature type="region of interest" description="Disordered" evidence="1">
    <location>
        <begin position="117"/>
        <end position="192"/>
    </location>
</feature>
<evidence type="ECO:0000313" key="4">
    <source>
        <dbReference type="Proteomes" id="UP001268089"/>
    </source>
</evidence>
<protein>
    <recommendedName>
        <fullName evidence="2">MlaB-like STAS domain-containing protein</fullName>
    </recommendedName>
</protein>
<feature type="domain" description="MlaB-like STAS" evidence="2">
    <location>
        <begin position="518"/>
        <end position="595"/>
    </location>
</feature>
<name>A0ABU1ZK84_9BURK</name>